<dbReference type="InterPro" id="IPR047854">
    <property type="entry name" value="RFC_lid"/>
</dbReference>
<evidence type="ECO:0000256" key="1">
    <source>
        <dbReference type="ARBA" id="ARBA00004123"/>
    </source>
</evidence>
<feature type="compositionally biased region" description="Low complexity" evidence="9">
    <location>
        <begin position="40"/>
        <end position="54"/>
    </location>
</feature>
<protein>
    <recommendedName>
        <fullName evidence="10">AAA+ ATPase domain-containing protein</fullName>
    </recommendedName>
</protein>
<dbReference type="InterPro" id="IPR027417">
    <property type="entry name" value="P-loop_NTPase"/>
</dbReference>
<dbReference type="GO" id="GO:0005634">
    <property type="term" value="C:nucleus"/>
    <property type="evidence" value="ECO:0007669"/>
    <property type="project" value="UniProtKB-SubCell"/>
</dbReference>
<comment type="similarity">
    <text evidence="8">Belongs to the activator 1 small subunits family. CTF18 subfamily.</text>
</comment>
<keyword evidence="5" id="KW-0238">DNA-binding</keyword>
<keyword evidence="3" id="KW-0547">Nucleotide-binding</keyword>
<reference evidence="11" key="1">
    <citation type="journal article" date="2020" name="J Insects Food Feed">
        <title>The yellow mealworm (Tenebrio molitor) genome: a resource for the emerging insects as food and feed industry.</title>
        <authorList>
            <person name="Eriksson T."/>
            <person name="Andere A."/>
            <person name="Kelstrup H."/>
            <person name="Emery V."/>
            <person name="Picard C."/>
        </authorList>
    </citation>
    <scope>NUCLEOTIDE SEQUENCE</scope>
    <source>
        <strain evidence="11">Stoneville</strain>
        <tissue evidence="11">Whole head</tissue>
    </source>
</reference>
<dbReference type="CDD" id="cd18140">
    <property type="entry name" value="HLD_clamp_RFC"/>
    <property type="match status" value="1"/>
</dbReference>
<dbReference type="AlphaFoldDB" id="A0A8J6L8U7"/>
<evidence type="ECO:0000256" key="7">
    <source>
        <dbReference type="ARBA" id="ARBA00023306"/>
    </source>
</evidence>
<dbReference type="Gene3D" id="1.10.8.60">
    <property type="match status" value="1"/>
</dbReference>
<evidence type="ECO:0000256" key="2">
    <source>
        <dbReference type="ARBA" id="ARBA00022705"/>
    </source>
</evidence>
<evidence type="ECO:0000259" key="10">
    <source>
        <dbReference type="SMART" id="SM00382"/>
    </source>
</evidence>
<dbReference type="CDD" id="cd00009">
    <property type="entry name" value="AAA"/>
    <property type="match status" value="1"/>
</dbReference>
<dbReference type="Pfam" id="PF00004">
    <property type="entry name" value="AAA"/>
    <property type="match status" value="1"/>
</dbReference>
<evidence type="ECO:0000256" key="8">
    <source>
        <dbReference type="ARBA" id="ARBA00043975"/>
    </source>
</evidence>
<dbReference type="Gene3D" id="3.40.50.300">
    <property type="entry name" value="P-loop containing nucleotide triphosphate hydrolases"/>
    <property type="match status" value="1"/>
</dbReference>
<sequence length="1149" mass="131143">MDEFPNSEDEFDLMYGDELELLREQEDVEKSPKKSRKTLDFTQTDATPTTSTQDMFDNDFTPIDDAPVTSKRSIEELFGDIDDILYESQGNAKRHKGDHSEELALIEHIIELRKLARERDGPDVMRKDYTIVSSRDKNNLSYAVPSYPFVGVTRNDGRRVYIRCHSEQFELEERARVVEAISLSGSLDTNKEMWAEAQALVERHTRPESPTAVNPICNDKELWVDLYKPRKYFELLSDESTNRLLLRWIKLWDKVVFKRRPKIKIAKPHESKKFKMPDLCTDLDEHGRPHHKVALLCGPPGLGKTTLAHMVARHAGYNVVEVNASDDRSIDAFKTMLENSTQMRSLVDAERRPNCIVFDEIDGAPASSIEYLVKFVTGTGVKTKKGQKEKNVLRRPVICICNDVYVAALRPLRQIAFVVNFPPTSNTRLAERLMEIAKWQQVKTDMGAMLALAEKSQNDIRACLSVLHFFKSQDKAVTLSDVHRAGVGQKDIQKGLFSVWQDIFLIERSGVGSENKNVTLKDRMTKVLNVVNSFGDYEKVAQGVFENYANMKYKSSNMSETCWAMEWFSYSDILNQQIYSSQSYSLSSYLQFAFVVWHFAFSSRTWQKLNYPNAGYEARTKQKRQKAIIGELMKGIRPSIRSYVQPISLVLDILPLLSFIIMPSFRPISLHLYTDEERKSLDHVVNVMVDYNLNYVQERTADGSYVYKLDPNVDEIVSFGPKKMLSYSNKQLIAKEIETVKMHRIENSLHQKASASAQPSPLPNHLQTLKARSVRRAETPTISGASGSFHILFIFKWHGHYASAARQKRGPEMASLPIFAFQQRTRGSGPFIIVGGSRSPLARPEGCDLLGGQGGVGTIRNQENGGISNVISVRGDSGVGRQVSCRNGVFCTLLPVQKRENEKWVFWFRKARIGKINKIFLEVNTYNGGFRFGSGWFPGRLRLVSGSAMGRVRVGSGASGSAPGQLRVGSRGWFWVGSGCCGSAPVGLLVGSGRAPGGFRGVGSGPAPDGFQVGSGWFPGRLQVGSGSAPGAPEDDQFSNEVSQVRTFVFWNWDGFDSWLDWYWINFNFWGFQFWKWHRFHSWLDWYWIDFYFGCFESGDWDGFDSRLNWNWINFNFGGFQFWKWHRFHTWLDWYWINFDFGSFWGWHW</sequence>
<keyword evidence="6" id="KW-0539">Nucleus</keyword>
<dbReference type="GO" id="GO:0006260">
    <property type="term" value="P:DNA replication"/>
    <property type="evidence" value="ECO:0007669"/>
    <property type="project" value="UniProtKB-KW"/>
</dbReference>
<dbReference type="InterPro" id="IPR003593">
    <property type="entry name" value="AAA+_ATPase"/>
</dbReference>
<evidence type="ECO:0000256" key="3">
    <source>
        <dbReference type="ARBA" id="ARBA00022741"/>
    </source>
</evidence>
<gene>
    <name evidence="11" type="ORF">GEV33_012740</name>
</gene>
<dbReference type="InterPro" id="IPR053016">
    <property type="entry name" value="CTF18-RFC_complex"/>
</dbReference>
<reference evidence="11" key="2">
    <citation type="submission" date="2021-08" db="EMBL/GenBank/DDBJ databases">
        <authorList>
            <person name="Eriksson T."/>
        </authorList>
    </citation>
    <scope>NUCLEOTIDE SEQUENCE</scope>
    <source>
        <strain evidence="11">Stoneville</strain>
        <tissue evidence="11">Whole head</tissue>
    </source>
</reference>
<dbReference type="GO" id="GO:0016887">
    <property type="term" value="F:ATP hydrolysis activity"/>
    <property type="evidence" value="ECO:0007669"/>
    <property type="project" value="InterPro"/>
</dbReference>
<comment type="caution">
    <text evidence="11">The sequence shown here is derived from an EMBL/GenBank/DDBJ whole genome shotgun (WGS) entry which is preliminary data.</text>
</comment>
<evidence type="ECO:0000313" key="12">
    <source>
        <dbReference type="Proteomes" id="UP000719412"/>
    </source>
</evidence>
<evidence type="ECO:0000256" key="5">
    <source>
        <dbReference type="ARBA" id="ARBA00023125"/>
    </source>
</evidence>
<dbReference type="GO" id="GO:0003677">
    <property type="term" value="F:DNA binding"/>
    <property type="evidence" value="ECO:0007669"/>
    <property type="project" value="UniProtKB-KW"/>
</dbReference>
<keyword evidence="2" id="KW-0235">DNA replication</keyword>
<dbReference type="EMBL" id="JABDTM020027741">
    <property type="protein sequence ID" value="KAH0810053.1"/>
    <property type="molecule type" value="Genomic_DNA"/>
</dbReference>
<organism evidence="11 12">
    <name type="scientific">Tenebrio molitor</name>
    <name type="common">Yellow mealworm beetle</name>
    <dbReference type="NCBI Taxonomy" id="7067"/>
    <lineage>
        <taxon>Eukaryota</taxon>
        <taxon>Metazoa</taxon>
        <taxon>Ecdysozoa</taxon>
        <taxon>Arthropoda</taxon>
        <taxon>Hexapoda</taxon>
        <taxon>Insecta</taxon>
        <taxon>Pterygota</taxon>
        <taxon>Neoptera</taxon>
        <taxon>Endopterygota</taxon>
        <taxon>Coleoptera</taxon>
        <taxon>Polyphaga</taxon>
        <taxon>Cucujiformia</taxon>
        <taxon>Tenebrionidae</taxon>
        <taxon>Tenebrio</taxon>
    </lineage>
</organism>
<dbReference type="GO" id="GO:0005524">
    <property type="term" value="F:ATP binding"/>
    <property type="evidence" value="ECO:0007669"/>
    <property type="project" value="UniProtKB-KW"/>
</dbReference>
<dbReference type="SUPFAM" id="SSF52540">
    <property type="entry name" value="P-loop containing nucleoside triphosphate hydrolases"/>
    <property type="match status" value="1"/>
</dbReference>
<keyword evidence="12" id="KW-1185">Reference proteome</keyword>
<keyword evidence="4" id="KW-0067">ATP-binding</keyword>
<name>A0A8J6L8U7_TENMO</name>
<dbReference type="InterPro" id="IPR003959">
    <property type="entry name" value="ATPase_AAA_core"/>
</dbReference>
<evidence type="ECO:0000256" key="6">
    <source>
        <dbReference type="ARBA" id="ARBA00023242"/>
    </source>
</evidence>
<feature type="domain" description="AAA+ ATPase" evidence="10">
    <location>
        <begin position="290"/>
        <end position="422"/>
    </location>
</feature>
<proteinExistence type="inferred from homology"/>
<dbReference type="SMART" id="SM00382">
    <property type="entry name" value="AAA"/>
    <property type="match status" value="1"/>
</dbReference>
<dbReference type="PANTHER" id="PTHR46765">
    <property type="entry name" value="P-LOOP CONTAINING NUCLEOSIDE TRIPHOSPHATE HYDROLASES SUPERFAMILY PROTEIN"/>
    <property type="match status" value="1"/>
</dbReference>
<evidence type="ECO:0000256" key="4">
    <source>
        <dbReference type="ARBA" id="ARBA00022840"/>
    </source>
</evidence>
<evidence type="ECO:0000313" key="11">
    <source>
        <dbReference type="EMBL" id="KAH0810053.1"/>
    </source>
</evidence>
<comment type="subcellular location">
    <subcellularLocation>
        <location evidence="1">Nucleus</location>
    </subcellularLocation>
</comment>
<dbReference type="PANTHER" id="PTHR46765:SF1">
    <property type="entry name" value="P-LOOP CONTAINING NUCLEOSIDE TRIPHOSPHATE HYDROLASES SUPERFAMILY PROTEIN"/>
    <property type="match status" value="1"/>
</dbReference>
<dbReference type="Proteomes" id="UP000719412">
    <property type="component" value="Unassembled WGS sequence"/>
</dbReference>
<keyword evidence="7" id="KW-0131">Cell cycle</keyword>
<evidence type="ECO:0000256" key="9">
    <source>
        <dbReference type="SAM" id="MobiDB-lite"/>
    </source>
</evidence>
<feature type="region of interest" description="Disordered" evidence="9">
    <location>
        <begin position="25"/>
        <end position="65"/>
    </location>
</feature>
<accession>A0A8J6L8U7</accession>